<dbReference type="Pfam" id="PF07992">
    <property type="entry name" value="Pyr_redox_2"/>
    <property type="match status" value="1"/>
</dbReference>
<proteinExistence type="inferred from homology"/>
<dbReference type="PANTHER" id="PTHR42913:SF3">
    <property type="entry name" value="64 KDA MITOCHONDRIAL NADH DEHYDROGENASE (EUROFUNG)"/>
    <property type="match status" value="1"/>
</dbReference>
<comment type="similarity">
    <text evidence="2">Belongs to the NADH dehydrogenase family.</text>
</comment>
<dbReference type="Gene3D" id="3.50.50.100">
    <property type="match status" value="1"/>
</dbReference>
<keyword evidence="3" id="KW-0285">Flavoprotein</keyword>
<organism evidence="7 8">
    <name type="scientific">Moritella viscosa</name>
    <dbReference type="NCBI Taxonomy" id="80854"/>
    <lineage>
        <taxon>Bacteria</taxon>
        <taxon>Pseudomonadati</taxon>
        <taxon>Pseudomonadota</taxon>
        <taxon>Gammaproteobacteria</taxon>
        <taxon>Alteromonadales</taxon>
        <taxon>Moritellaceae</taxon>
        <taxon>Moritella</taxon>
    </lineage>
</organism>
<evidence type="ECO:0000256" key="3">
    <source>
        <dbReference type="ARBA" id="ARBA00022630"/>
    </source>
</evidence>
<evidence type="ECO:0000313" key="7">
    <source>
        <dbReference type="EMBL" id="SGY91456.1"/>
    </source>
</evidence>
<name>A0A1L0B4N4_9GAMM</name>
<dbReference type="PANTHER" id="PTHR42913">
    <property type="entry name" value="APOPTOSIS-INDUCING FACTOR 1"/>
    <property type="match status" value="1"/>
</dbReference>
<gene>
    <name evidence="7" type="ORF">NVI5450_1248</name>
</gene>
<dbReference type="InterPro" id="IPR036188">
    <property type="entry name" value="FAD/NAD-bd_sf"/>
</dbReference>
<comment type="cofactor">
    <cofactor evidence="1">
        <name>FAD</name>
        <dbReference type="ChEBI" id="CHEBI:57692"/>
    </cofactor>
</comment>
<dbReference type="InterPro" id="IPR051169">
    <property type="entry name" value="NADH-Q_oxidoreductase"/>
</dbReference>
<evidence type="ECO:0000256" key="2">
    <source>
        <dbReference type="ARBA" id="ARBA00005272"/>
    </source>
</evidence>
<dbReference type="Proteomes" id="UP000183794">
    <property type="component" value="Unassembled WGS sequence"/>
</dbReference>
<dbReference type="EMBL" id="FPLD01000040">
    <property type="protein sequence ID" value="SGY91456.1"/>
    <property type="molecule type" value="Genomic_DNA"/>
</dbReference>
<evidence type="ECO:0000256" key="1">
    <source>
        <dbReference type="ARBA" id="ARBA00001974"/>
    </source>
</evidence>
<feature type="domain" description="FAD/NAD(P)-binding" evidence="6">
    <location>
        <begin position="3"/>
        <end position="311"/>
    </location>
</feature>
<dbReference type="SUPFAM" id="SSF51905">
    <property type="entry name" value="FAD/NAD(P)-binding domain"/>
    <property type="match status" value="2"/>
</dbReference>
<reference evidence="7 8" key="1">
    <citation type="submission" date="2016-11" db="EMBL/GenBank/DDBJ databases">
        <authorList>
            <person name="Jaros S."/>
            <person name="Januszkiewicz K."/>
            <person name="Wedrychowicz H."/>
        </authorList>
    </citation>
    <scope>NUCLEOTIDE SEQUENCE [LARGE SCALE GENOMIC DNA]</scope>
    <source>
        <strain evidence="7">NVI 5450</strain>
    </source>
</reference>
<dbReference type="InterPro" id="IPR023753">
    <property type="entry name" value="FAD/NAD-binding_dom"/>
</dbReference>
<accession>A0A1L0B4N4</accession>
<protein>
    <submittedName>
        <fullName evidence="7">Hypothetical NADH dehydrogenase</fullName>
    </submittedName>
</protein>
<keyword evidence="4" id="KW-0274">FAD</keyword>
<dbReference type="GO" id="GO:0019646">
    <property type="term" value="P:aerobic electron transport chain"/>
    <property type="evidence" value="ECO:0007669"/>
    <property type="project" value="TreeGrafter"/>
</dbReference>
<dbReference type="AlphaFoldDB" id="A0A1L0B4N4"/>
<sequence length="404" mass="44630">MLRIVVVGGGAAGLELVTRLGRNKRHEVILVEPSSHHFWKPRLHEIAAGTFDAELDAVSYFQHAECNGYTHIQDAMTGLDRDSKIIHLRGMNSGPTTLQYDYLVMAIGAISNDFKTPGVSEHCLFLDSSGQAELAWQQIKQQLKATGTRRISIVGAGATGVELAAELAKVSSKLQSYRHASKFEITLVEAADRVLPSSPECMSEKVQEALKKQGITIRTETRVQRAETGKLITSENEIIPADLQIWAAGIKCAEWLTKLDGLETNRLNQLIVNPTLQSSLDDAIFVIGDNAQCTQPDGRVVPPRAQAANQAATHLAKQFHRMLKDKPLQPFIYNDGGMVVAVGHGNAVGALINNKIVLKGRLIRHLYDTIFRLHQRVLFSWGRVTALVVLKRIKAMLNPYYKSF</sequence>
<dbReference type="OrthoDB" id="9781621at2"/>
<dbReference type="GO" id="GO:0003955">
    <property type="term" value="F:NAD(P)H dehydrogenase (quinone) activity"/>
    <property type="evidence" value="ECO:0007669"/>
    <property type="project" value="TreeGrafter"/>
</dbReference>
<dbReference type="PRINTS" id="PR00411">
    <property type="entry name" value="PNDRDTASEI"/>
</dbReference>
<dbReference type="PRINTS" id="PR00368">
    <property type="entry name" value="FADPNR"/>
</dbReference>
<evidence type="ECO:0000256" key="4">
    <source>
        <dbReference type="ARBA" id="ARBA00022827"/>
    </source>
</evidence>
<evidence type="ECO:0000256" key="5">
    <source>
        <dbReference type="ARBA" id="ARBA00023002"/>
    </source>
</evidence>
<keyword evidence="5" id="KW-0560">Oxidoreductase</keyword>
<dbReference type="RefSeq" id="WP_075518058.1">
    <property type="nucleotide sequence ID" value="NZ_FPLD01000040.1"/>
</dbReference>
<evidence type="ECO:0000259" key="6">
    <source>
        <dbReference type="Pfam" id="PF07992"/>
    </source>
</evidence>
<evidence type="ECO:0000313" key="8">
    <source>
        <dbReference type="Proteomes" id="UP000183794"/>
    </source>
</evidence>